<dbReference type="PANTHER" id="PTHR31299">
    <property type="entry name" value="ESTERASE, PUTATIVE (AFU_ORTHOLOGUE AFUA_1G05850)-RELATED"/>
    <property type="match status" value="1"/>
</dbReference>
<protein>
    <submittedName>
        <fullName evidence="2">Erythromycin esterase family protein</fullName>
    </submittedName>
</protein>
<dbReference type="InterPro" id="IPR007815">
    <property type="entry name" value="Emycin_Estase"/>
</dbReference>
<proteinExistence type="predicted"/>
<organism evidence="2">
    <name type="scientific">Polaromonas hydrogenivorans</name>
    <dbReference type="NCBI Taxonomy" id="335476"/>
    <lineage>
        <taxon>Bacteria</taxon>
        <taxon>Pseudomonadati</taxon>
        <taxon>Pseudomonadota</taxon>
        <taxon>Betaproteobacteria</taxon>
        <taxon>Burkholderiales</taxon>
        <taxon>Comamonadaceae</taxon>
        <taxon>Polaromonas</taxon>
    </lineage>
</organism>
<dbReference type="GO" id="GO:0046677">
    <property type="term" value="P:response to antibiotic"/>
    <property type="evidence" value="ECO:0007669"/>
    <property type="project" value="InterPro"/>
</dbReference>
<dbReference type="EMBL" id="CP157675">
    <property type="protein sequence ID" value="XBP72007.1"/>
    <property type="molecule type" value="Genomic_DNA"/>
</dbReference>
<dbReference type="CDD" id="cd14728">
    <property type="entry name" value="Ere-like"/>
    <property type="match status" value="1"/>
</dbReference>
<dbReference type="Gene3D" id="3.30.1310.20">
    <property type="entry name" value="PRTase-like"/>
    <property type="match status" value="1"/>
</dbReference>
<dbReference type="RefSeq" id="WP_349281337.1">
    <property type="nucleotide sequence ID" value="NZ_CBCSCU010000002.1"/>
</dbReference>
<dbReference type="InterPro" id="IPR029057">
    <property type="entry name" value="PRTase-like"/>
</dbReference>
<sequence>MKETALPFHDRHQAGVVLAEKLAPYAGRSSLLVLALPRGGVAVGFEVARALQAPLDIFVVRKLGFPGHEEYAMGAIASGGVRVMTPLHGLSVTPEEVAAVVAREQDELVRREQLYRGHRPPVSIEGRTVILVDDGLATGATMRAAVLAVRQRHPAHLVVAVPVGAEDSCQALRSEADEVVCVATPSPFRAVGLWYKHFPQASDEEVITLLEEAHSEHELAVKKQKNPFPPQQAHPPHPRNALVDGLQQHLHALTGAAHDYDPLMQLIGPARFALLGEASHGTQEFYRERAAITRRLITEKGFTTIAVEADWPDAWRVNRYVRGLGDDADAASALSGFKRFPAWMWRNTEVRDFVEWLRDYNTGRSLDTQVGFYGMDLYSLFASMQEVLAYLERADLEAAERARYRYSCFDHAGEDSQAYGYAASFGMAPSCEDAVVQQLREMTRRAAEVPATPGLERDAAFHAQQNARLVRNAEEYYRTMFRTRVSSWNLRDNHMVETLQALDRHLGASGKPPKMAVWAHNSHLGDAGSTEMSDRGEWNVGQLMRDRYAGDAVRVGFSTHHGWVTAASDWDQPPQRKRVRDGLKGSWEDLFHQTGTQRFLLALRDNSALRKLVEPLRLQRAIGVIYRPETERQSHYFHTHLAGQFDAMIHIDETHALEPLDKGEVWSAGEAPETFPSGM</sequence>
<reference evidence="2" key="1">
    <citation type="submission" date="2024-05" db="EMBL/GenBank/DDBJ databases">
        <authorList>
            <person name="Bunk B."/>
            <person name="Swiderski J."/>
            <person name="Sproer C."/>
            <person name="Thiel V."/>
        </authorList>
    </citation>
    <scope>NUCLEOTIDE SEQUENCE</scope>
    <source>
        <strain evidence="2">DSM 17735</strain>
    </source>
</reference>
<evidence type="ECO:0000313" key="2">
    <source>
        <dbReference type="EMBL" id="XBP72007.1"/>
    </source>
</evidence>
<dbReference type="InterPro" id="IPR000836">
    <property type="entry name" value="PRTase_dom"/>
</dbReference>
<accession>A0AAU7LWP3</accession>
<dbReference type="Gene3D" id="3.30.1870.10">
    <property type="entry name" value="EreA-like, domain 2"/>
    <property type="match status" value="1"/>
</dbReference>
<feature type="domain" description="Phosphoribosyltransferase" evidence="1">
    <location>
        <begin position="19"/>
        <end position="182"/>
    </location>
</feature>
<dbReference type="CDD" id="cd06223">
    <property type="entry name" value="PRTases_typeI"/>
    <property type="match status" value="1"/>
</dbReference>
<dbReference type="PANTHER" id="PTHR31299:SF0">
    <property type="entry name" value="ESTERASE, PUTATIVE (AFU_ORTHOLOGUE AFUA_1G05850)-RELATED"/>
    <property type="match status" value="1"/>
</dbReference>
<dbReference type="Gene3D" id="3.40.50.2020">
    <property type="match status" value="1"/>
</dbReference>
<dbReference type="InterPro" id="IPR052036">
    <property type="entry name" value="Hydrolase/PRTase-associated"/>
</dbReference>
<dbReference type="SUPFAM" id="SSF53271">
    <property type="entry name" value="PRTase-like"/>
    <property type="match status" value="1"/>
</dbReference>
<dbReference type="AlphaFoldDB" id="A0AAU7LWP3"/>
<dbReference type="Pfam" id="PF00156">
    <property type="entry name" value="Pribosyltran"/>
    <property type="match status" value="1"/>
</dbReference>
<dbReference type="Pfam" id="PF05139">
    <property type="entry name" value="Erythro_esteras"/>
    <property type="match status" value="1"/>
</dbReference>
<dbReference type="Gene3D" id="3.40.1660.10">
    <property type="entry name" value="EreA-like (biosynthetic domain)"/>
    <property type="match status" value="1"/>
</dbReference>
<evidence type="ECO:0000259" key="1">
    <source>
        <dbReference type="Pfam" id="PF00156"/>
    </source>
</evidence>
<dbReference type="SUPFAM" id="SSF159501">
    <property type="entry name" value="EreA/ChaN-like"/>
    <property type="match status" value="1"/>
</dbReference>
<name>A0AAU7LWP3_9BURK</name>
<gene>
    <name evidence="2" type="ORF">ABLV49_09500</name>
</gene>
<dbReference type="Gene3D" id="1.20.1440.30">
    <property type="entry name" value="Biosynthetic Protein domain"/>
    <property type="match status" value="1"/>
</dbReference>